<dbReference type="PANTHER" id="PTHR14136:SF17">
    <property type="entry name" value="BTB_POZ DOMAIN-CONTAINING PROTEIN KCTD9"/>
    <property type="match status" value="1"/>
</dbReference>
<dbReference type="RefSeq" id="WP_168058121.1">
    <property type="nucleotide sequence ID" value="NZ_VTOW01000001.1"/>
</dbReference>
<organism evidence="1 2">
    <name type="scientific">Candidatus Manganitrophus noduliformans</name>
    <dbReference type="NCBI Taxonomy" id="2606439"/>
    <lineage>
        <taxon>Bacteria</taxon>
        <taxon>Pseudomonadati</taxon>
        <taxon>Nitrospirota</taxon>
        <taxon>Nitrospiria</taxon>
        <taxon>Candidatus Troglogloeales</taxon>
        <taxon>Candidatus Manganitrophaceae</taxon>
        <taxon>Candidatus Manganitrophus</taxon>
    </lineage>
</organism>
<dbReference type="Pfam" id="PF00805">
    <property type="entry name" value="Pentapeptide"/>
    <property type="match status" value="2"/>
</dbReference>
<dbReference type="PANTHER" id="PTHR14136">
    <property type="entry name" value="BTB_POZ DOMAIN-CONTAINING PROTEIN KCTD9"/>
    <property type="match status" value="1"/>
</dbReference>
<dbReference type="InterPro" id="IPR051082">
    <property type="entry name" value="Pentapeptide-BTB/POZ_domain"/>
</dbReference>
<comment type="caution">
    <text evidence="1">The sequence shown here is derived from an EMBL/GenBank/DDBJ whole genome shotgun (WGS) entry which is preliminary data.</text>
</comment>
<evidence type="ECO:0000313" key="1">
    <source>
        <dbReference type="EMBL" id="NKE69840.1"/>
    </source>
</evidence>
<reference evidence="1 2" key="1">
    <citation type="journal article" date="2020" name="Nature">
        <title>Bacterial chemolithoautotrophy via manganese oxidation.</title>
        <authorList>
            <person name="Yu H."/>
            <person name="Leadbetter J.R."/>
        </authorList>
    </citation>
    <scope>NUCLEOTIDE SEQUENCE [LARGE SCALE GENOMIC DNA]</scope>
    <source>
        <strain evidence="1 2">Mn-1</strain>
    </source>
</reference>
<protein>
    <submittedName>
        <fullName evidence="1">Pentapeptide repeat-containing protein</fullName>
    </submittedName>
</protein>
<dbReference type="Proteomes" id="UP000534783">
    <property type="component" value="Unassembled WGS sequence"/>
</dbReference>
<evidence type="ECO:0000313" key="2">
    <source>
        <dbReference type="Proteomes" id="UP000534783"/>
    </source>
</evidence>
<gene>
    <name evidence="1" type="ORF">MNODULE_03645</name>
</gene>
<dbReference type="Gene3D" id="2.160.20.80">
    <property type="entry name" value="E3 ubiquitin-protein ligase SopA"/>
    <property type="match status" value="1"/>
</dbReference>
<dbReference type="EMBL" id="VTOW01000001">
    <property type="protein sequence ID" value="NKE69840.1"/>
    <property type="molecule type" value="Genomic_DNA"/>
</dbReference>
<dbReference type="AlphaFoldDB" id="A0A7X6DMD3"/>
<dbReference type="InterPro" id="IPR001646">
    <property type="entry name" value="5peptide_repeat"/>
</dbReference>
<sequence>MKFEIKSRWDGSVLFSIETESWRLAVEAALKARANLRYADLRSANLRYADLRYANLSYANLRSADLSSADLSYADLRSADLSSADLSYADLSSADLSSADLRSADLSSADLSSADLSSADLSSADLSYAKNLSPFLCTPLLMLLDQPGKIRAYKLVNADGEGPYNGGIKYEMDGEYSEKKANTDPNKHCGAGINLATLDWCMKEWREGYKILIAEFTAKDIAAIPTGTDGKFRCKKVKIVGEVDLKKIGLVKEAEKVRP</sequence>
<name>A0A7X6DMD3_9BACT</name>
<accession>A0A7X6DMD3</accession>
<keyword evidence="2" id="KW-1185">Reference proteome</keyword>
<proteinExistence type="predicted"/>
<dbReference type="SUPFAM" id="SSF141571">
    <property type="entry name" value="Pentapeptide repeat-like"/>
    <property type="match status" value="1"/>
</dbReference>